<evidence type="ECO:0000313" key="3">
    <source>
        <dbReference type="EMBL" id="KAG1532199.1"/>
    </source>
</evidence>
<evidence type="ECO:0000259" key="2">
    <source>
        <dbReference type="PROSITE" id="PS51159"/>
    </source>
</evidence>
<dbReference type="InterPro" id="IPR050782">
    <property type="entry name" value="PP1_regulatory_subunit_3"/>
</dbReference>
<dbReference type="GO" id="GO:0008157">
    <property type="term" value="F:protein phosphatase 1 binding"/>
    <property type="evidence" value="ECO:0007669"/>
    <property type="project" value="TreeGrafter"/>
</dbReference>
<dbReference type="PROSITE" id="PS51159">
    <property type="entry name" value="CBM21"/>
    <property type="match status" value="1"/>
</dbReference>
<feature type="region of interest" description="Disordered" evidence="1">
    <location>
        <begin position="1"/>
        <end position="35"/>
    </location>
</feature>
<evidence type="ECO:0000313" key="4">
    <source>
        <dbReference type="Proteomes" id="UP000717996"/>
    </source>
</evidence>
<dbReference type="OMA" id="YAVNNCH"/>
<dbReference type="AlphaFoldDB" id="A0A9P7C1G3"/>
<dbReference type="PANTHER" id="PTHR12307">
    <property type="entry name" value="PROTEIN PHOSPHATASE 1 REGULATORY SUBUNIT"/>
    <property type="match status" value="1"/>
</dbReference>
<dbReference type="GO" id="GO:0005979">
    <property type="term" value="P:regulation of glycogen biosynthetic process"/>
    <property type="evidence" value="ECO:0007669"/>
    <property type="project" value="TreeGrafter"/>
</dbReference>
<dbReference type="Proteomes" id="UP000717996">
    <property type="component" value="Unassembled WGS sequence"/>
</dbReference>
<dbReference type="Gene3D" id="2.60.40.2440">
    <property type="entry name" value="Carbohydrate binding type-21 domain"/>
    <property type="match status" value="1"/>
</dbReference>
<dbReference type="InterPro" id="IPR005036">
    <property type="entry name" value="CBM21_dom"/>
</dbReference>
<sequence length="241" mass="28085">MNRKVKLTHKRRPPLVRSPSLSTLQSGNKPKKSVRFRDSGSLEDVRLFLKSEMPIACQSDPTCSIKYVYHLRHLNWPSVRHHEGGLAVRVENIQFDASHLIGTCQVANLAYEKKVNIRYSFDDWSTCHQVQADYRESIIDTWDRFSFKIKCHPFVRHLDFAVQYLVSGREFWDNNKQQNYQLDITTNAQIMNEEDDESSSSSSEDEPADILWPTHTPVCFDQRKTSSSELIQQQQQQIILL</sequence>
<evidence type="ECO:0000256" key="1">
    <source>
        <dbReference type="SAM" id="MobiDB-lite"/>
    </source>
</evidence>
<name>A0A9P7C1G3_RHIOR</name>
<feature type="domain" description="CBM21" evidence="2">
    <location>
        <begin position="80"/>
        <end position="183"/>
    </location>
</feature>
<dbReference type="Pfam" id="PF03370">
    <property type="entry name" value="CBM_21"/>
    <property type="match status" value="1"/>
</dbReference>
<comment type="caution">
    <text evidence="3">The sequence shown here is derived from an EMBL/GenBank/DDBJ whole genome shotgun (WGS) entry which is preliminary data.</text>
</comment>
<protein>
    <recommendedName>
        <fullName evidence="2">CBM21 domain-containing protein</fullName>
    </recommendedName>
</protein>
<proteinExistence type="predicted"/>
<feature type="compositionally biased region" description="Polar residues" evidence="1">
    <location>
        <begin position="19"/>
        <end position="28"/>
    </location>
</feature>
<reference evidence="3" key="1">
    <citation type="journal article" date="2020" name="Microb. Genom.">
        <title>Genetic diversity of clinical and environmental Mucorales isolates obtained from an investigation of mucormycosis cases among solid organ transplant recipients.</title>
        <authorList>
            <person name="Nguyen M.H."/>
            <person name="Kaul D."/>
            <person name="Muto C."/>
            <person name="Cheng S.J."/>
            <person name="Richter R.A."/>
            <person name="Bruno V.M."/>
            <person name="Liu G."/>
            <person name="Beyhan S."/>
            <person name="Sundermann A.J."/>
            <person name="Mounaud S."/>
            <person name="Pasculle A.W."/>
            <person name="Nierman W.C."/>
            <person name="Driscoll E."/>
            <person name="Cumbie R."/>
            <person name="Clancy C.J."/>
            <person name="Dupont C.L."/>
        </authorList>
    </citation>
    <scope>NUCLEOTIDE SEQUENCE</scope>
    <source>
        <strain evidence="3">GL16</strain>
    </source>
</reference>
<dbReference type="GO" id="GO:0000164">
    <property type="term" value="C:protein phosphatase type 1 complex"/>
    <property type="evidence" value="ECO:0007669"/>
    <property type="project" value="TreeGrafter"/>
</dbReference>
<dbReference type="EMBL" id="JAANIT010004842">
    <property type="protein sequence ID" value="KAG1532199.1"/>
    <property type="molecule type" value="Genomic_DNA"/>
</dbReference>
<gene>
    <name evidence="3" type="ORF">G6F51_013215</name>
</gene>
<dbReference type="GO" id="GO:2001069">
    <property type="term" value="F:glycogen binding"/>
    <property type="evidence" value="ECO:0007669"/>
    <property type="project" value="TreeGrafter"/>
</dbReference>
<feature type="compositionally biased region" description="Basic residues" evidence="1">
    <location>
        <begin position="1"/>
        <end position="14"/>
    </location>
</feature>
<dbReference type="OrthoDB" id="1881at2759"/>
<accession>A0A9P7C1G3</accession>
<dbReference type="InterPro" id="IPR038175">
    <property type="entry name" value="CBM21_dom_sf"/>
</dbReference>
<organism evidence="3 4">
    <name type="scientific">Rhizopus oryzae</name>
    <name type="common">Mucormycosis agent</name>
    <name type="synonym">Rhizopus arrhizus var. delemar</name>
    <dbReference type="NCBI Taxonomy" id="64495"/>
    <lineage>
        <taxon>Eukaryota</taxon>
        <taxon>Fungi</taxon>
        <taxon>Fungi incertae sedis</taxon>
        <taxon>Mucoromycota</taxon>
        <taxon>Mucoromycotina</taxon>
        <taxon>Mucoromycetes</taxon>
        <taxon>Mucorales</taxon>
        <taxon>Mucorineae</taxon>
        <taxon>Rhizopodaceae</taxon>
        <taxon>Rhizopus</taxon>
    </lineage>
</organism>
<dbReference type="PANTHER" id="PTHR12307:SF36">
    <property type="entry name" value="GLYCOGEN-BINDING SUBUNIT 76A"/>
    <property type="match status" value="1"/>
</dbReference>